<proteinExistence type="predicted"/>
<organism evidence="1">
    <name type="scientific">Arundo donax</name>
    <name type="common">Giant reed</name>
    <name type="synonym">Donax arundinaceus</name>
    <dbReference type="NCBI Taxonomy" id="35708"/>
    <lineage>
        <taxon>Eukaryota</taxon>
        <taxon>Viridiplantae</taxon>
        <taxon>Streptophyta</taxon>
        <taxon>Embryophyta</taxon>
        <taxon>Tracheophyta</taxon>
        <taxon>Spermatophyta</taxon>
        <taxon>Magnoliopsida</taxon>
        <taxon>Liliopsida</taxon>
        <taxon>Poales</taxon>
        <taxon>Poaceae</taxon>
        <taxon>PACMAD clade</taxon>
        <taxon>Arundinoideae</taxon>
        <taxon>Arundineae</taxon>
        <taxon>Arundo</taxon>
    </lineage>
</organism>
<accession>A0A0A9EQL9</accession>
<name>A0A0A9EQL9_ARUDO</name>
<reference evidence="1" key="1">
    <citation type="submission" date="2014-09" db="EMBL/GenBank/DDBJ databases">
        <authorList>
            <person name="Magalhaes I.L.F."/>
            <person name="Oliveira U."/>
            <person name="Santos F.R."/>
            <person name="Vidigal T.H.D.A."/>
            <person name="Brescovit A.D."/>
            <person name="Santos A.J."/>
        </authorList>
    </citation>
    <scope>NUCLEOTIDE SEQUENCE</scope>
    <source>
        <tissue evidence="1">Shoot tissue taken approximately 20 cm above the soil surface</tissue>
    </source>
</reference>
<dbReference type="AlphaFoldDB" id="A0A0A9EQL9"/>
<evidence type="ECO:0000313" key="1">
    <source>
        <dbReference type="EMBL" id="JAD98332.1"/>
    </source>
</evidence>
<protein>
    <submittedName>
        <fullName evidence="1">Uncharacterized protein</fullName>
    </submittedName>
</protein>
<reference evidence="1" key="2">
    <citation type="journal article" date="2015" name="Data Brief">
        <title>Shoot transcriptome of the giant reed, Arundo donax.</title>
        <authorList>
            <person name="Barrero R.A."/>
            <person name="Guerrero F.D."/>
            <person name="Moolhuijzen P."/>
            <person name="Goolsby J.A."/>
            <person name="Tidwell J."/>
            <person name="Bellgard S.E."/>
            <person name="Bellgard M.I."/>
        </authorList>
    </citation>
    <scope>NUCLEOTIDE SEQUENCE</scope>
    <source>
        <tissue evidence="1">Shoot tissue taken approximately 20 cm above the soil surface</tissue>
    </source>
</reference>
<dbReference type="EMBL" id="GBRH01199563">
    <property type="protein sequence ID" value="JAD98332.1"/>
    <property type="molecule type" value="Transcribed_RNA"/>
</dbReference>
<sequence length="38" mass="4314">MPFLTLHFCDKICLMLMFQESGVGGKNCQSHTRPERSA</sequence>